<evidence type="ECO:0000256" key="1">
    <source>
        <dbReference type="ARBA" id="ARBA00000928"/>
    </source>
</evidence>
<dbReference type="AlphaFoldDB" id="A0A1G4MCG9"/>
<protein>
    <recommendedName>
        <fullName evidence="8 10">Ribonuclease P/MRP protein subunit POP5</fullName>
        <ecNumber evidence="4 10">3.1.26.5</ecNumber>
    </recommendedName>
</protein>
<dbReference type="Gene3D" id="3.30.70.3250">
    <property type="entry name" value="Ribonuclease P, Pop5 subunit"/>
    <property type="match status" value="1"/>
</dbReference>
<dbReference type="OrthoDB" id="24745at2759"/>
<dbReference type="STRING" id="4955.A0A1G4MCG9"/>
<dbReference type="OMA" id="IVRCPRA"/>
<evidence type="ECO:0000313" key="11">
    <source>
        <dbReference type="EMBL" id="SCW01387.1"/>
    </source>
</evidence>
<dbReference type="FunFam" id="3.30.70.3250:FF:000004">
    <property type="entry name" value="Ribonuclease P/MRP protein subunit POP5"/>
    <property type="match status" value="1"/>
</dbReference>
<comment type="function">
    <text evidence="9">Component of ribonuclease P, a protein complex that generates mature tRNA molecules by cleaving their 5'-ends. Also a component of RNase MRP, which cleaves pre-rRNA sequences.</text>
</comment>
<evidence type="ECO:0000256" key="3">
    <source>
        <dbReference type="ARBA" id="ARBA00010800"/>
    </source>
</evidence>
<comment type="subcellular location">
    <subcellularLocation>
        <location evidence="2">Nucleus</location>
    </subcellularLocation>
</comment>
<keyword evidence="12" id="KW-1185">Reference proteome</keyword>
<dbReference type="GO" id="GO:0004526">
    <property type="term" value="F:ribonuclease P activity"/>
    <property type="evidence" value="ECO:0007669"/>
    <property type="project" value="UniProtKB-EC"/>
</dbReference>
<reference evidence="11" key="1">
    <citation type="submission" date="2016-03" db="EMBL/GenBank/DDBJ databases">
        <authorList>
            <person name="Devillers H."/>
        </authorList>
    </citation>
    <scope>NUCLEOTIDE SEQUENCE [LARGE SCALE GENOMIC DNA]</scope>
    <source>
        <strain evidence="11">CBS 6772</strain>
    </source>
</reference>
<dbReference type="SUPFAM" id="SSF160350">
    <property type="entry name" value="Rnp2-like"/>
    <property type="match status" value="1"/>
</dbReference>
<keyword evidence="7" id="KW-0539">Nucleus</keyword>
<evidence type="ECO:0000256" key="8">
    <source>
        <dbReference type="ARBA" id="ARBA00044198"/>
    </source>
</evidence>
<dbReference type="GO" id="GO:0000460">
    <property type="term" value="P:maturation of 5.8S rRNA"/>
    <property type="evidence" value="ECO:0007669"/>
    <property type="project" value="UniProtKB-ARBA"/>
</dbReference>
<comment type="catalytic activity">
    <reaction evidence="1 10">
        <text>Endonucleolytic cleavage of RNA, removing 5'-extranucleotides from tRNA precursor.</text>
        <dbReference type="EC" id="3.1.26.5"/>
    </reaction>
</comment>
<dbReference type="GO" id="GO:0033204">
    <property type="term" value="F:ribonuclease P RNA binding"/>
    <property type="evidence" value="ECO:0007669"/>
    <property type="project" value="InterPro"/>
</dbReference>
<evidence type="ECO:0000256" key="9">
    <source>
        <dbReference type="ARBA" id="ARBA00055200"/>
    </source>
</evidence>
<dbReference type="GO" id="GO:0000172">
    <property type="term" value="C:ribonuclease MRP complex"/>
    <property type="evidence" value="ECO:0007669"/>
    <property type="project" value="TreeGrafter"/>
</dbReference>
<dbReference type="InterPro" id="IPR016819">
    <property type="entry name" value="RNase_P/MRP_POP5"/>
</dbReference>
<evidence type="ECO:0000256" key="7">
    <source>
        <dbReference type="ARBA" id="ARBA00023242"/>
    </source>
</evidence>
<evidence type="ECO:0000256" key="2">
    <source>
        <dbReference type="ARBA" id="ARBA00004123"/>
    </source>
</evidence>
<dbReference type="EC" id="3.1.26.5" evidence="4 10"/>
<keyword evidence="6" id="KW-0378">Hydrolase</keyword>
<evidence type="ECO:0000256" key="4">
    <source>
        <dbReference type="ARBA" id="ARBA00012179"/>
    </source>
</evidence>
<evidence type="ECO:0000256" key="6">
    <source>
        <dbReference type="ARBA" id="ARBA00022801"/>
    </source>
</evidence>
<keyword evidence="5 10" id="KW-0819">tRNA processing</keyword>
<dbReference type="EMBL" id="LT598492">
    <property type="protein sequence ID" value="SCW01387.1"/>
    <property type="molecule type" value="Genomic_DNA"/>
</dbReference>
<comment type="similarity">
    <text evidence="3 10">Belongs to the eukaryotic/archaeal RNase P protein component 2 family.</text>
</comment>
<dbReference type="Proteomes" id="UP000190831">
    <property type="component" value="Chromosome D"/>
</dbReference>
<dbReference type="InterPro" id="IPR002759">
    <property type="entry name" value="Pop5/Rpp14/Rnp2-like"/>
</dbReference>
<accession>A0A1G4MCG9</accession>
<dbReference type="Pfam" id="PF01900">
    <property type="entry name" value="RNase_P_Rpp14"/>
    <property type="match status" value="1"/>
</dbReference>
<evidence type="ECO:0000313" key="12">
    <source>
        <dbReference type="Proteomes" id="UP000190831"/>
    </source>
</evidence>
<dbReference type="PANTHER" id="PTHR15441">
    <property type="entry name" value="RIBONUCLEASE P PROTEIN SUBUNIT P14"/>
    <property type="match status" value="1"/>
</dbReference>
<organism evidence="11 12">
    <name type="scientific">Lachancea fermentati</name>
    <name type="common">Zygosaccharomyces fermentati</name>
    <dbReference type="NCBI Taxonomy" id="4955"/>
    <lineage>
        <taxon>Eukaryota</taxon>
        <taxon>Fungi</taxon>
        <taxon>Dikarya</taxon>
        <taxon>Ascomycota</taxon>
        <taxon>Saccharomycotina</taxon>
        <taxon>Saccharomycetes</taxon>
        <taxon>Saccharomycetales</taxon>
        <taxon>Saccharomycetaceae</taxon>
        <taxon>Lachancea</taxon>
    </lineage>
</organism>
<dbReference type="PANTHER" id="PTHR15441:SF2">
    <property type="entry name" value="RIBONUCLEASE P_MRP PROTEIN SUBUNIT POP5"/>
    <property type="match status" value="1"/>
</dbReference>
<evidence type="ECO:0000256" key="5">
    <source>
        <dbReference type="ARBA" id="ARBA00022694"/>
    </source>
</evidence>
<proteinExistence type="inferred from homology"/>
<name>A0A1G4MCG9_LACFM</name>
<sequence length="164" mass="18909">MVRLKSRYILFEILYPSPDPRFSEDDSEPTVKDIMLQHHKTSPANLTTKSIVQELRKTLQYNFGDYGSGKATSLLQIKYFSNRTSTGIIRCSREDYELVVTALTLMNRIGDFDGIIINPVKISGTIKKIEQYAIRRNTKLLRILNRQDSVDNFETLISEDEVED</sequence>
<evidence type="ECO:0000256" key="10">
    <source>
        <dbReference type="PIRNR" id="PIRNR023803"/>
    </source>
</evidence>
<dbReference type="GO" id="GO:0001682">
    <property type="term" value="P:tRNA 5'-leader removal"/>
    <property type="evidence" value="ECO:0007669"/>
    <property type="project" value="InterPro"/>
</dbReference>
<dbReference type="PIRSF" id="PIRSF023803">
    <property type="entry name" value="Ribonuclease_P_prd"/>
    <property type="match status" value="1"/>
</dbReference>
<gene>
    <name evidence="11" type="ORF">LAFE_0D11452G</name>
</gene>
<dbReference type="InterPro" id="IPR038085">
    <property type="entry name" value="Rnp2-like_sf"/>
</dbReference>
<dbReference type="GO" id="GO:0005730">
    <property type="term" value="C:nucleolus"/>
    <property type="evidence" value="ECO:0007669"/>
    <property type="project" value="TreeGrafter"/>
</dbReference>
<dbReference type="GO" id="GO:0030681">
    <property type="term" value="C:multimeric ribonuclease P complex"/>
    <property type="evidence" value="ECO:0007669"/>
    <property type="project" value="TreeGrafter"/>
</dbReference>